<evidence type="ECO:0000256" key="3">
    <source>
        <dbReference type="ARBA" id="ARBA00022473"/>
    </source>
</evidence>
<dbReference type="InterPro" id="IPR005817">
    <property type="entry name" value="Wnt"/>
</dbReference>
<evidence type="ECO:0000313" key="10">
    <source>
        <dbReference type="Proteomes" id="UP000324222"/>
    </source>
</evidence>
<dbReference type="GO" id="GO:0005576">
    <property type="term" value="C:extracellular region"/>
    <property type="evidence" value="ECO:0007669"/>
    <property type="project" value="InterPro"/>
</dbReference>
<evidence type="ECO:0000256" key="4">
    <source>
        <dbReference type="ARBA" id="ARBA00022525"/>
    </source>
</evidence>
<keyword evidence="5" id="KW-0272">Extracellular matrix</keyword>
<evidence type="ECO:0000256" key="1">
    <source>
        <dbReference type="ARBA" id="ARBA00004498"/>
    </source>
</evidence>
<accession>A0A5B7J1E7</accession>
<evidence type="ECO:0000256" key="7">
    <source>
        <dbReference type="ARBA" id="ARBA00023157"/>
    </source>
</evidence>
<comment type="subcellular location">
    <subcellularLocation>
        <location evidence="1 8">Secreted</location>
        <location evidence="1 8">Extracellular space</location>
        <location evidence="1 8">Extracellular matrix</location>
    </subcellularLocation>
</comment>
<evidence type="ECO:0000256" key="8">
    <source>
        <dbReference type="RuleBase" id="RU003500"/>
    </source>
</evidence>
<dbReference type="GO" id="GO:0016055">
    <property type="term" value="P:Wnt signaling pathway"/>
    <property type="evidence" value="ECO:0007669"/>
    <property type="project" value="UniProtKB-KW"/>
</dbReference>
<evidence type="ECO:0000256" key="6">
    <source>
        <dbReference type="ARBA" id="ARBA00022687"/>
    </source>
</evidence>
<gene>
    <name evidence="9" type="primary">WNT5B</name>
    <name evidence="9" type="ORF">E2C01_084989</name>
</gene>
<dbReference type="AlphaFoldDB" id="A0A5B7J1E7"/>
<protein>
    <recommendedName>
        <fullName evidence="8">Protein Wnt</fullName>
    </recommendedName>
</protein>
<evidence type="ECO:0000313" key="9">
    <source>
        <dbReference type="EMBL" id="MPC90022.1"/>
    </source>
</evidence>
<reference evidence="9" key="1">
    <citation type="submission" date="2019-05" db="EMBL/GenBank/DDBJ databases">
        <title>Another draft genome of Portunus trituberculatus and its Hox gene families provides insights of decapod evolution.</title>
        <authorList>
            <person name="Jeong J.-H."/>
            <person name="Song I."/>
            <person name="Kim S."/>
            <person name="Choi T."/>
            <person name="Kim D."/>
            <person name="Ryu S."/>
            <person name="Kim W."/>
        </authorList>
    </citation>
    <scope>NUCLEOTIDE SEQUENCE [LARGE SCALE GENOMIC DNA]</scope>
    <source>
        <tissue evidence="9">Muscle</tissue>
    </source>
</reference>
<sequence length="90" mass="10070">MKEKKAGERLYRRYLSGVEVRAVSAGPRLRLLPASPAVSRFSRDDLIYVKKSPDYCHPEPRVGSVGTRGRVLAKANENISEKENNMVSPI</sequence>
<dbReference type="Proteomes" id="UP000324222">
    <property type="component" value="Unassembled WGS sequence"/>
</dbReference>
<dbReference type="Pfam" id="PF00110">
    <property type="entry name" value="wnt"/>
    <property type="match status" value="1"/>
</dbReference>
<organism evidence="9 10">
    <name type="scientific">Portunus trituberculatus</name>
    <name type="common">Swimming crab</name>
    <name type="synonym">Neptunus trituberculatus</name>
    <dbReference type="NCBI Taxonomy" id="210409"/>
    <lineage>
        <taxon>Eukaryota</taxon>
        <taxon>Metazoa</taxon>
        <taxon>Ecdysozoa</taxon>
        <taxon>Arthropoda</taxon>
        <taxon>Crustacea</taxon>
        <taxon>Multicrustacea</taxon>
        <taxon>Malacostraca</taxon>
        <taxon>Eumalacostraca</taxon>
        <taxon>Eucarida</taxon>
        <taxon>Decapoda</taxon>
        <taxon>Pleocyemata</taxon>
        <taxon>Brachyura</taxon>
        <taxon>Eubrachyura</taxon>
        <taxon>Portunoidea</taxon>
        <taxon>Portunidae</taxon>
        <taxon>Portuninae</taxon>
        <taxon>Portunus</taxon>
    </lineage>
</organism>
<keyword evidence="4" id="KW-0964">Secreted</keyword>
<keyword evidence="7" id="KW-1015">Disulfide bond</keyword>
<keyword evidence="3 8" id="KW-0217">Developmental protein</keyword>
<keyword evidence="6 8" id="KW-0879">Wnt signaling pathway</keyword>
<name>A0A5B7J1E7_PORTR</name>
<dbReference type="GO" id="GO:0005102">
    <property type="term" value="F:signaling receptor binding"/>
    <property type="evidence" value="ECO:0007669"/>
    <property type="project" value="InterPro"/>
</dbReference>
<comment type="caution">
    <text evidence="9">The sequence shown here is derived from an EMBL/GenBank/DDBJ whole genome shotgun (WGS) entry which is preliminary data.</text>
</comment>
<comment type="similarity">
    <text evidence="2 8">Belongs to the Wnt family.</text>
</comment>
<dbReference type="EMBL" id="VSRR010082961">
    <property type="protein sequence ID" value="MPC90022.1"/>
    <property type="molecule type" value="Genomic_DNA"/>
</dbReference>
<comment type="function">
    <text evidence="8">Ligand for members of the frizzled family of seven transmembrane receptors.</text>
</comment>
<evidence type="ECO:0000256" key="5">
    <source>
        <dbReference type="ARBA" id="ARBA00022530"/>
    </source>
</evidence>
<dbReference type="OrthoDB" id="5945655at2759"/>
<evidence type="ECO:0000256" key="2">
    <source>
        <dbReference type="ARBA" id="ARBA00005683"/>
    </source>
</evidence>
<keyword evidence="10" id="KW-1185">Reference proteome</keyword>
<proteinExistence type="inferred from homology"/>